<feature type="region of interest" description="Disordered" evidence="1">
    <location>
        <begin position="173"/>
        <end position="209"/>
    </location>
</feature>
<dbReference type="PANTHER" id="PTHR46060:SF1">
    <property type="entry name" value="MARINER MOS1 TRANSPOSASE-LIKE PROTEIN"/>
    <property type="match status" value="1"/>
</dbReference>
<evidence type="ECO:0000313" key="2">
    <source>
        <dbReference type="EMBL" id="UYV77299.1"/>
    </source>
</evidence>
<protein>
    <recommendedName>
        <fullName evidence="4">Transposase</fullName>
    </recommendedName>
</protein>
<gene>
    <name evidence="2" type="ORF">LAZ67_15000402</name>
</gene>
<dbReference type="EMBL" id="CP092877">
    <property type="protein sequence ID" value="UYV77299.1"/>
    <property type="molecule type" value="Genomic_DNA"/>
</dbReference>
<keyword evidence="3" id="KW-1185">Reference proteome</keyword>
<dbReference type="Gene3D" id="3.30.420.10">
    <property type="entry name" value="Ribonuclease H-like superfamily/Ribonuclease H"/>
    <property type="match status" value="1"/>
</dbReference>
<sequence length="293" mass="32922">MIVRQIKETLGIPKTTVDRIMREHLGLRNLSARWVPKLLTPDQKAVRRKLSSDNLALLEARVQRNLLIDLLPWMRLGPITLHQSPSNNPCNGDTPVPLSPRKPRHFDKQGRKFVYHQDNAPSHRSLQAMAAIHDSGFELLPHTPYSPDLAPSDFHLFPRLKNHFLAFILGQMKRPTPPSETGRARMRPGSHETRFVPHSKRPSGACSRPMMVSGSHVKAAMYPTLERQAVSLGPDSKNTNLLGSMQRKGLPWWSMVSVRDISQIGKMLPYLQGHPELTPEEVPGGHSINEGTS</sequence>
<dbReference type="InterPro" id="IPR052709">
    <property type="entry name" value="Transposase-MT_Hybrid"/>
</dbReference>
<organism evidence="2 3">
    <name type="scientific">Cordylochernes scorpioides</name>
    <dbReference type="NCBI Taxonomy" id="51811"/>
    <lineage>
        <taxon>Eukaryota</taxon>
        <taxon>Metazoa</taxon>
        <taxon>Ecdysozoa</taxon>
        <taxon>Arthropoda</taxon>
        <taxon>Chelicerata</taxon>
        <taxon>Arachnida</taxon>
        <taxon>Pseudoscorpiones</taxon>
        <taxon>Cheliferoidea</taxon>
        <taxon>Chernetidae</taxon>
        <taxon>Cordylochernes</taxon>
    </lineage>
</organism>
<reference evidence="2 3" key="1">
    <citation type="submission" date="2022-01" db="EMBL/GenBank/DDBJ databases">
        <title>A chromosomal length assembly of Cordylochernes scorpioides.</title>
        <authorList>
            <person name="Zeh D."/>
            <person name="Zeh J."/>
        </authorList>
    </citation>
    <scope>NUCLEOTIDE SEQUENCE [LARGE SCALE GENOMIC DNA]</scope>
    <source>
        <strain evidence="2">IN4F17</strain>
        <tissue evidence="2">Whole Body</tissue>
    </source>
</reference>
<name>A0ABY6L963_9ARAC</name>
<dbReference type="Proteomes" id="UP001235939">
    <property type="component" value="Chromosome 15"/>
</dbReference>
<dbReference type="InterPro" id="IPR036397">
    <property type="entry name" value="RNaseH_sf"/>
</dbReference>
<evidence type="ECO:0000256" key="1">
    <source>
        <dbReference type="SAM" id="MobiDB-lite"/>
    </source>
</evidence>
<proteinExistence type="predicted"/>
<evidence type="ECO:0008006" key="4">
    <source>
        <dbReference type="Google" id="ProtNLM"/>
    </source>
</evidence>
<accession>A0ABY6L963</accession>
<evidence type="ECO:0000313" key="3">
    <source>
        <dbReference type="Proteomes" id="UP001235939"/>
    </source>
</evidence>
<dbReference type="PANTHER" id="PTHR46060">
    <property type="entry name" value="MARINER MOS1 TRANSPOSASE-LIKE PROTEIN"/>
    <property type="match status" value="1"/>
</dbReference>